<evidence type="ECO:0000256" key="1">
    <source>
        <dbReference type="SAM" id="MobiDB-lite"/>
    </source>
</evidence>
<feature type="region of interest" description="Disordered" evidence="1">
    <location>
        <begin position="118"/>
        <end position="145"/>
    </location>
</feature>
<accession>A0A2P5IEK4</accession>
<protein>
    <submittedName>
        <fullName evidence="2">Uncharacterized protein</fullName>
    </submittedName>
</protein>
<comment type="caution">
    <text evidence="2">The sequence shown here is derived from an EMBL/GenBank/DDBJ whole genome shotgun (WGS) entry which is preliminary data.</text>
</comment>
<dbReference type="InParanoid" id="A0A2P5IEK4"/>
<name>A0A2P5IEK4_DIAHE</name>
<reference evidence="2" key="1">
    <citation type="submission" date="2017-09" db="EMBL/GenBank/DDBJ databases">
        <title>Polyketide synthases of a Diaporthe helianthi virulent isolate.</title>
        <authorList>
            <person name="Baroncelli R."/>
        </authorList>
    </citation>
    <scope>NUCLEOTIDE SEQUENCE [LARGE SCALE GENOMIC DNA]</scope>
    <source>
        <strain evidence="2">7/96</strain>
    </source>
</reference>
<evidence type="ECO:0000313" key="3">
    <source>
        <dbReference type="Proteomes" id="UP000094444"/>
    </source>
</evidence>
<keyword evidence="3" id="KW-1185">Reference proteome</keyword>
<dbReference type="EMBL" id="MAVT02000027">
    <property type="protein sequence ID" value="POS80919.1"/>
    <property type="molecule type" value="Genomic_DNA"/>
</dbReference>
<dbReference type="AlphaFoldDB" id="A0A2P5IEK4"/>
<organism evidence="2 3">
    <name type="scientific">Diaporthe helianthi</name>
    <dbReference type="NCBI Taxonomy" id="158607"/>
    <lineage>
        <taxon>Eukaryota</taxon>
        <taxon>Fungi</taxon>
        <taxon>Dikarya</taxon>
        <taxon>Ascomycota</taxon>
        <taxon>Pezizomycotina</taxon>
        <taxon>Sordariomycetes</taxon>
        <taxon>Sordariomycetidae</taxon>
        <taxon>Diaporthales</taxon>
        <taxon>Diaporthaceae</taxon>
        <taxon>Diaporthe</taxon>
    </lineage>
</organism>
<feature type="compositionally biased region" description="Polar residues" evidence="1">
    <location>
        <begin position="59"/>
        <end position="77"/>
    </location>
</feature>
<sequence length="145" mass="14987">MPPPSSAGGHDVEDVSGFSRLFWPSTVPAPRVIGLHSRAEIPTSRSAVGGGVGDGASAQTAHMSCTSPSPTNANAPFTDNPLVTLRATAQKTWEDARERSENQTPGCLSLANVSVLAADHGREKAPNGPARCSPASHPDSTYAED</sequence>
<feature type="region of interest" description="Disordered" evidence="1">
    <location>
        <begin position="43"/>
        <end position="79"/>
    </location>
</feature>
<gene>
    <name evidence="2" type="ORF">DHEL01_v200686</name>
</gene>
<evidence type="ECO:0000313" key="2">
    <source>
        <dbReference type="EMBL" id="POS80919.1"/>
    </source>
</evidence>
<dbReference type="Proteomes" id="UP000094444">
    <property type="component" value="Unassembled WGS sequence"/>
</dbReference>
<proteinExistence type="predicted"/>